<protein>
    <submittedName>
        <fullName evidence="1">5142_t:CDS:1</fullName>
    </submittedName>
</protein>
<keyword evidence="2" id="KW-1185">Reference proteome</keyword>
<dbReference type="Proteomes" id="UP000789860">
    <property type="component" value="Unassembled WGS sequence"/>
</dbReference>
<evidence type="ECO:0000313" key="1">
    <source>
        <dbReference type="EMBL" id="CAG8469108.1"/>
    </source>
</evidence>
<evidence type="ECO:0000313" key="2">
    <source>
        <dbReference type="Proteomes" id="UP000789860"/>
    </source>
</evidence>
<name>A0ACA9KFP4_9GLOM</name>
<accession>A0ACA9KFP4</accession>
<organism evidence="1 2">
    <name type="scientific">Scutellospora calospora</name>
    <dbReference type="NCBI Taxonomy" id="85575"/>
    <lineage>
        <taxon>Eukaryota</taxon>
        <taxon>Fungi</taxon>
        <taxon>Fungi incertae sedis</taxon>
        <taxon>Mucoromycota</taxon>
        <taxon>Glomeromycotina</taxon>
        <taxon>Glomeromycetes</taxon>
        <taxon>Diversisporales</taxon>
        <taxon>Gigasporaceae</taxon>
        <taxon>Scutellospora</taxon>
    </lineage>
</organism>
<gene>
    <name evidence="1" type="ORF">SCALOS_LOCUS1948</name>
</gene>
<reference evidence="1" key="1">
    <citation type="submission" date="2021-06" db="EMBL/GenBank/DDBJ databases">
        <authorList>
            <person name="Kallberg Y."/>
            <person name="Tangrot J."/>
            <person name="Rosling A."/>
        </authorList>
    </citation>
    <scope>NUCLEOTIDE SEQUENCE</scope>
    <source>
        <strain evidence="1">AU212A</strain>
    </source>
</reference>
<proteinExistence type="predicted"/>
<dbReference type="EMBL" id="CAJVPM010001561">
    <property type="protein sequence ID" value="CAG8469108.1"/>
    <property type="molecule type" value="Genomic_DNA"/>
</dbReference>
<comment type="caution">
    <text evidence="1">The sequence shown here is derived from an EMBL/GenBank/DDBJ whole genome shotgun (WGS) entry which is preliminary data.</text>
</comment>
<sequence length="264" mass="30944">MSSENGQPHKEWFQCLFHALHKDETSIEFPIDNCPPEDFIKIFNKNKEENFIKILGVISNIQHIVVWYWSKENEREIINRSIEYISDNFSLNENIESIDESERNKFYEVSEDNRDEEWQMHRKLIDELGETETIFPGFNYLLKYGWVPASNKGKTDLIITNGKGIFAIIDIKRNQNEDDKKFRMSFAVRQAGYYKHKFIEECGGIYNVNEDLSLDVIAVIGVAISEDNKGMCFRPFDEYVCEALDRIHGKDKSSHIYQLSDNDS</sequence>